<dbReference type="PRINTS" id="PR01434">
    <property type="entry name" value="NADHDHGNASE5"/>
</dbReference>
<feature type="transmembrane region" description="Helical" evidence="7">
    <location>
        <begin position="488"/>
        <end position="511"/>
    </location>
</feature>
<sequence length="614" mass="66843">MSNLILLESSWWIPFYGLAGAALALPWATGWVKRSGPRPAAYLNILLTLVALVHGLWVLRQVWGHAPYIVDYPWFRVADLDLFLSLEISPLTMGAVVWISGLSLLAQIYALGYLDKDWGLGRFSALMGFFEGALTGIAMSDSLFLSYALLEMLTLSTYLLVGFWYAQPLVVTAARDAFLTKRVGDLLLLMGVVTVSNFSGTLTFSGLRDWAATASLDPTWAALMGLALMAGPLGKCAQFPLHLWLDEAMEGPNPASIMRNSVVVACGAFVLIKLQPLLALSPITDGFLVTIGTITAIGGSLVALAQIDIKRTFSYSTSAYLGLVFVAVGMQQPDLALELLLMHGLAKALLFTGVGSIIYTTATQNLTELGGLRSRMPATVTAFAVGSLGMVALLPLGCFWTMARLALVYSVLQPALVGVLLLVNGLTTLNLMRVFGLVFQGSPQPKTRRAPEVGWLMALPMGILAVQTLLMPWLFWHWQLYPAWIPELKLMAVLLVVSGALGAGLGGWLYWGGKRMLRLPWPELQNLLAYDFYTGQLYQSLVVQPISSLSRGLEWLDRHWVDGLVNGVGLAFLFSGETLKYTLSGRMQLYVLLILIGVVVVVAWLMRSPLPGLV</sequence>
<evidence type="ECO:0000259" key="9">
    <source>
        <dbReference type="Pfam" id="PF00662"/>
    </source>
</evidence>
<evidence type="ECO:0000313" key="10">
    <source>
        <dbReference type="EMBL" id="MCJ2541989.1"/>
    </source>
</evidence>
<feature type="transmembrane region" description="Helical" evidence="7">
    <location>
        <begin position="415"/>
        <end position="432"/>
    </location>
</feature>
<dbReference type="Proteomes" id="UP000830835">
    <property type="component" value="Unassembled WGS sequence"/>
</dbReference>
<feature type="transmembrane region" description="Helical" evidence="7">
    <location>
        <begin position="12"/>
        <end position="29"/>
    </location>
</feature>
<dbReference type="InterPro" id="IPR010217">
    <property type="entry name" value="NU5C2"/>
</dbReference>
<dbReference type="InterPro" id="IPR003945">
    <property type="entry name" value="NU5C-like"/>
</dbReference>
<feature type="transmembrane region" description="Helical" evidence="7">
    <location>
        <begin position="219"/>
        <end position="245"/>
    </location>
</feature>
<protein>
    <submittedName>
        <fullName evidence="10">NAD(P)H-quinone oxidoreductase subunit F</fullName>
    </submittedName>
</protein>
<dbReference type="PANTHER" id="PTHR42829">
    <property type="entry name" value="NADH-UBIQUINONE OXIDOREDUCTASE CHAIN 5"/>
    <property type="match status" value="1"/>
</dbReference>
<dbReference type="Pfam" id="PF00662">
    <property type="entry name" value="Proton_antipo_N"/>
    <property type="match status" value="1"/>
</dbReference>
<dbReference type="Gene3D" id="1.20.5.2700">
    <property type="match status" value="1"/>
</dbReference>
<comment type="subcellular location">
    <subcellularLocation>
        <location evidence="1">Endomembrane system</location>
        <topology evidence="1">Multi-pass membrane protein</topology>
    </subcellularLocation>
    <subcellularLocation>
        <location evidence="6">Membrane</location>
        <topology evidence="6">Multi-pass membrane protein</topology>
    </subcellularLocation>
</comment>
<keyword evidence="3 7" id="KW-1133">Transmembrane helix</keyword>
<dbReference type="NCBIfam" id="TIGR01960">
    <property type="entry name" value="ndhF3_CO2"/>
    <property type="match status" value="1"/>
</dbReference>
<comment type="function">
    <text evidence="5">NDH-1 shuttles electrons from NAD(P)H, via FMN and iron-sulfur (Fe-S) centers, to quinones in the respiratory chain. The immediate electron acceptor for the enzyme in this species is believed to be plastoquinone. Couples the redox reaction to proton translocation (for every two electrons transferred, four hydrogen ions are translocated across the cytoplasmic membrane), and thus conserves the redox energy in a proton gradient.</text>
</comment>
<feature type="transmembrane region" description="Helical" evidence="7">
    <location>
        <begin position="589"/>
        <end position="606"/>
    </location>
</feature>
<feature type="transmembrane region" description="Helical" evidence="7">
    <location>
        <begin position="126"/>
        <end position="149"/>
    </location>
</feature>
<evidence type="ECO:0000256" key="2">
    <source>
        <dbReference type="ARBA" id="ARBA00022692"/>
    </source>
</evidence>
<evidence type="ECO:0000259" key="8">
    <source>
        <dbReference type="Pfam" id="PF00361"/>
    </source>
</evidence>
<reference evidence="10" key="1">
    <citation type="submission" date="2021-02" db="EMBL/GenBank/DDBJ databases">
        <title>The CRISPR/cas machinery reduction and long-range gene transfer in the hot spring cyanobacterium Synechococcus.</title>
        <authorList>
            <person name="Dvorak P."/>
            <person name="Jahodarova E."/>
            <person name="Hasler P."/>
            <person name="Poulickova A."/>
        </authorList>
    </citation>
    <scope>NUCLEOTIDE SEQUENCE</scope>
    <source>
        <strain evidence="10">Rupite</strain>
    </source>
</reference>
<organism evidence="10 11">
    <name type="scientific">Thermostichus vulcanus str. 'Rupite'</name>
    <dbReference type="NCBI Taxonomy" id="2813851"/>
    <lineage>
        <taxon>Bacteria</taxon>
        <taxon>Bacillati</taxon>
        <taxon>Cyanobacteriota</taxon>
        <taxon>Cyanophyceae</taxon>
        <taxon>Thermostichales</taxon>
        <taxon>Thermostichaceae</taxon>
        <taxon>Thermostichus</taxon>
    </lineage>
</organism>
<keyword evidence="11" id="KW-1185">Reference proteome</keyword>
<feature type="transmembrane region" description="Helical" evidence="7">
    <location>
        <begin position="257"/>
        <end position="274"/>
    </location>
</feature>
<feature type="transmembrane region" description="Helical" evidence="7">
    <location>
        <begin position="186"/>
        <end position="207"/>
    </location>
</feature>
<dbReference type="Pfam" id="PF00361">
    <property type="entry name" value="Proton_antipo_M"/>
    <property type="match status" value="1"/>
</dbReference>
<evidence type="ECO:0000256" key="6">
    <source>
        <dbReference type="RuleBase" id="RU000320"/>
    </source>
</evidence>
<dbReference type="NCBIfam" id="NF005633">
    <property type="entry name" value="PRK07390.1"/>
    <property type="match status" value="1"/>
</dbReference>
<dbReference type="InterPro" id="IPR001750">
    <property type="entry name" value="ND/Mrp_TM"/>
</dbReference>
<feature type="transmembrane region" description="Helical" evidence="7">
    <location>
        <begin position="453"/>
        <end position="476"/>
    </location>
</feature>
<feature type="domain" description="NADH-Ubiquinone oxidoreductase (complex I) chain 5 N-terminal" evidence="9">
    <location>
        <begin position="74"/>
        <end position="123"/>
    </location>
</feature>
<feature type="domain" description="NADH:quinone oxidoreductase/Mrp antiporter transmembrane" evidence="8">
    <location>
        <begin position="140"/>
        <end position="411"/>
    </location>
</feature>
<evidence type="ECO:0000256" key="4">
    <source>
        <dbReference type="ARBA" id="ARBA00023136"/>
    </source>
</evidence>
<keyword evidence="2 6" id="KW-0812">Transmembrane</keyword>
<evidence type="ECO:0000256" key="5">
    <source>
        <dbReference type="ARBA" id="ARBA00025624"/>
    </source>
</evidence>
<feature type="transmembrane region" description="Helical" evidence="7">
    <location>
        <begin position="41"/>
        <end position="59"/>
    </location>
</feature>
<dbReference type="PANTHER" id="PTHR42829:SF2">
    <property type="entry name" value="NADH-UBIQUINONE OXIDOREDUCTASE CHAIN 5"/>
    <property type="match status" value="1"/>
</dbReference>
<feature type="transmembrane region" description="Helical" evidence="7">
    <location>
        <begin position="336"/>
        <end position="359"/>
    </location>
</feature>
<feature type="transmembrane region" description="Helical" evidence="7">
    <location>
        <begin position="312"/>
        <end position="330"/>
    </location>
</feature>
<dbReference type="EMBL" id="JAFIRA010000005">
    <property type="protein sequence ID" value="MCJ2541989.1"/>
    <property type="molecule type" value="Genomic_DNA"/>
</dbReference>
<keyword evidence="4 7" id="KW-0472">Membrane</keyword>
<evidence type="ECO:0000256" key="7">
    <source>
        <dbReference type="SAM" id="Phobius"/>
    </source>
</evidence>
<proteinExistence type="predicted"/>
<evidence type="ECO:0000313" key="11">
    <source>
        <dbReference type="Proteomes" id="UP000830835"/>
    </source>
</evidence>
<evidence type="ECO:0000256" key="3">
    <source>
        <dbReference type="ARBA" id="ARBA00022989"/>
    </source>
</evidence>
<feature type="transmembrane region" description="Helical" evidence="7">
    <location>
        <begin position="155"/>
        <end position="174"/>
    </location>
</feature>
<accession>A0ABT0C873</accession>
<comment type="caution">
    <text evidence="10">The sequence shown here is derived from an EMBL/GenBank/DDBJ whole genome shotgun (WGS) entry which is preliminary data.</text>
</comment>
<feature type="transmembrane region" description="Helical" evidence="7">
    <location>
        <begin position="380"/>
        <end position="403"/>
    </location>
</feature>
<dbReference type="RefSeq" id="WP_244349199.1">
    <property type="nucleotide sequence ID" value="NZ_JAFIRA010000005.1"/>
</dbReference>
<evidence type="ECO:0000256" key="1">
    <source>
        <dbReference type="ARBA" id="ARBA00004127"/>
    </source>
</evidence>
<gene>
    <name evidence="10" type="ORF">JX360_03550</name>
</gene>
<feature type="transmembrane region" description="Helical" evidence="7">
    <location>
        <begin position="286"/>
        <end position="305"/>
    </location>
</feature>
<name>A0ABT0C873_THEVL</name>
<dbReference type="InterPro" id="IPR001516">
    <property type="entry name" value="Proton_antipo_N"/>
</dbReference>
<feature type="transmembrane region" description="Helical" evidence="7">
    <location>
        <begin position="91"/>
        <end position="114"/>
    </location>
</feature>